<evidence type="ECO:0000313" key="2">
    <source>
        <dbReference type="Proteomes" id="UP000253090"/>
    </source>
</evidence>
<name>A0A369BN65_9BACL</name>
<keyword evidence="2" id="KW-1185">Reference proteome</keyword>
<gene>
    <name evidence="1" type="ORF">DFP94_101105</name>
</gene>
<comment type="caution">
    <text evidence="1">The sequence shown here is derived from an EMBL/GenBank/DDBJ whole genome shotgun (WGS) entry which is preliminary data.</text>
</comment>
<sequence>MRYDIDCFVPKALKPKRRNEITLLAILGTEAGDVVDRVDSVILSDNRLI</sequence>
<dbReference type="EMBL" id="QPJW01000001">
    <property type="protein sequence ID" value="RCX22525.1"/>
    <property type="molecule type" value="Genomic_DNA"/>
</dbReference>
<dbReference type="AlphaFoldDB" id="A0A369BN65"/>
<reference evidence="1 2" key="1">
    <citation type="submission" date="2018-07" db="EMBL/GenBank/DDBJ databases">
        <title>Genomic Encyclopedia of Type Strains, Phase III (KMG-III): the genomes of soil and plant-associated and newly described type strains.</title>
        <authorList>
            <person name="Whitman W."/>
        </authorList>
    </citation>
    <scope>NUCLEOTIDE SEQUENCE [LARGE SCALE GENOMIC DNA]</scope>
    <source>
        <strain evidence="1 2">CECT 8333</strain>
    </source>
</reference>
<accession>A0A369BN65</accession>
<proteinExistence type="predicted"/>
<evidence type="ECO:0000313" key="1">
    <source>
        <dbReference type="EMBL" id="RCX22525.1"/>
    </source>
</evidence>
<dbReference type="Proteomes" id="UP000253090">
    <property type="component" value="Unassembled WGS sequence"/>
</dbReference>
<protein>
    <submittedName>
        <fullName evidence="1">Uncharacterized protein</fullName>
    </submittedName>
</protein>
<organism evidence="1 2">
    <name type="scientific">Fontibacillus phaseoli</name>
    <dbReference type="NCBI Taxonomy" id="1416533"/>
    <lineage>
        <taxon>Bacteria</taxon>
        <taxon>Bacillati</taxon>
        <taxon>Bacillota</taxon>
        <taxon>Bacilli</taxon>
        <taxon>Bacillales</taxon>
        <taxon>Paenibacillaceae</taxon>
        <taxon>Fontibacillus</taxon>
    </lineage>
</organism>